<accession>A0A6C1CE50</accession>
<evidence type="ECO:0000313" key="2">
    <source>
        <dbReference type="Proteomes" id="UP000298111"/>
    </source>
</evidence>
<dbReference type="GeneID" id="75182442"/>
<comment type="caution">
    <text evidence="1">The sequence shown here is derived from an EMBL/GenBank/DDBJ whole genome shotgun (WGS) entry which is preliminary data.</text>
</comment>
<evidence type="ECO:0000313" key="1">
    <source>
        <dbReference type="EMBL" id="TGG81593.1"/>
    </source>
</evidence>
<proteinExistence type="predicted"/>
<gene>
    <name evidence="1" type="ORF">D8771_19535</name>
</gene>
<sequence length="102" mass="10583">MRGIKRAAIVGAGLIAFSGVAAGAAQALPDPHAYMVGDTYKEPSKEACEKDGNTWWGVNEFSCLGPNADGSWTFRIDSLSQCPGPPSLRSASASDGYSVKGC</sequence>
<reference evidence="1 2" key="1">
    <citation type="submission" date="2018-10" db="EMBL/GenBank/DDBJ databases">
        <title>Isolation of pseudouridimycin from Streptomyces albus DSM 40763.</title>
        <authorList>
            <person name="Rosenqvist P."/>
            <person name="Metsae-Ketelae M."/>
            <person name="Virta P."/>
        </authorList>
    </citation>
    <scope>NUCLEOTIDE SEQUENCE [LARGE SCALE GENOMIC DNA]</scope>
    <source>
        <strain evidence="1 2">DSM 40763</strain>
    </source>
</reference>
<name>A0A6C1CE50_9ACTN</name>
<dbReference type="RefSeq" id="WP_016471929.1">
    <property type="nucleotide sequence ID" value="NZ_BBQG01000007.1"/>
</dbReference>
<dbReference type="Proteomes" id="UP000298111">
    <property type="component" value="Unassembled WGS sequence"/>
</dbReference>
<organism evidence="1 2">
    <name type="scientific">Streptomyces albus</name>
    <dbReference type="NCBI Taxonomy" id="1888"/>
    <lineage>
        <taxon>Bacteria</taxon>
        <taxon>Bacillati</taxon>
        <taxon>Actinomycetota</taxon>
        <taxon>Actinomycetes</taxon>
        <taxon>Kitasatosporales</taxon>
        <taxon>Streptomycetaceae</taxon>
        <taxon>Streptomyces</taxon>
    </lineage>
</organism>
<protein>
    <submittedName>
        <fullName evidence="1">Uncharacterized protein</fullName>
    </submittedName>
</protein>
<dbReference type="AlphaFoldDB" id="A0A6C1CE50"/>
<dbReference type="EMBL" id="RCIY01000065">
    <property type="protein sequence ID" value="TGG81593.1"/>
    <property type="molecule type" value="Genomic_DNA"/>
</dbReference>